<dbReference type="Proteomes" id="UP000784294">
    <property type="component" value="Unassembled WGS sequence"/>
</dbReference>
<dbReference type="EMBL" id="CAAALY010259845">
    <property type="protein sequence ID" value="VEL39032.1"/>
    <property type="molecule type" value="Genomic_DNA"/>
</dbReference>
<feature type="non-terminal residue" evidence="4">
    <location>
        <position position="96"/>
    </location>
</feature>
<evidence type="ECO:0000256" key="1">
    <source>
        <dbReference type="PROSITE-ProRule" id="PRU00108"/>
    </source>
</evidence>
<dbReference type="InterPro" id="IPR009057">
    <property type="entry name" value="Homeodomain-like_sf"/>
</dbReference>
<evidence type="ECO:0000256" key="2">
    <source>
        <dbReference type="RuleBase" id="RU000682"/>
    </source>
</evidence>
<dbReference type="AlphaFoldDB" id="A0A448XKR9"/>
<dbReference type="PROSITE" id="PS50071">
    <property type="entry name" value="HOMEOBOX_2"/>
    <property type="match status" value="1"/>
</dbReference>
<feature type="DNA-binding region" description="Homeobox" evidence="1">
    <location>
        <begin position="3"/>
        <end position="32"/>
    </location>
</feature>
<proteinExistence type="predicted"/>
<protein>
    <recommendedName>
        <fullName evidence="3">Homeobox domain-containing protein</fullName>
    </recommendedName>
</protein>
<gene>
    <name evidence="4" type="ORF">PXEA_LOCUS32472</name>
</gene>
<reference evidence="4" key="1">
    <citation type="submission" date="2018-11" db="EMBL/GenBank/DDBJ databases">
        <authorList>
            <consortium name="Pathogen Informatics"/>
        </authorList>
    </citation>
    <scope>NUCLEOTIDE SEQUENCE</scope>
</reference>
<evidence type="ECO:0000313" key="4">
    <source>
        <dbReference type="EMBL" id="VEL39032.1"/>
    </source>
</evidence>
<feature type="domain" description="Homeobox" evidence="3">
    <location>
        <begin position="1"/>
        <end position="31"/>
    </location>
</feature>
<keyword evidence="1 2" id="KW-0539">Nucleus</keyword>
<keyword evidence="1 2" id="KW-0371">Homeobox</keyword>
<dbReference type="OrthoDB" id="6159439at2759"/>
<dbReference type="SUPFAM" id="SSF46689">
    <property type="entry name" value="Homeodomain-like"/>
    <property type="match status" value="1"/>
</dbReference>
<dbReference type="GO" id="GO:0003677">
    <property type="term" value="F:DNA binding"/>
    <property type="evidence" value="ECO:0007669"/>
    <property type="project" value="UniProtKB-UniRule"/>
</dbReference>
<accession>A0A448XKR9</accession>
<dbReference type="GO" id="GO:0005634">
    <property type="term" value="C:nucleus"/>
    <property type="evidence" value="ECO:0007669"/>
    <property type="project" value="UniProtKB-SubCell"/>
</dbReference>
<dbReference type="CDD" id="cd00086">
    <property type="entry name" value="homeodomain"/>
    <property type="match status" value="1"/>
</dbReference>
<dbReference type="InterPro" id="IPR001356">
    <property type="entry name" value="HD"/>
</dbReference>
<sequence>MLLFCLKRANLLCCRQVKIWFQNRRYKVKRQAQDKSLEQAAALQHTLRHCSLAPMLLCDECHLPGGPGGLVGDAVLGRREHPNGLAIAAGGSGGGG</sequence>
<keyword evidence="5" id="KW-1185">Reference proteome</keyword>
<evidence type="ECO:0000259" key="3">
    <source>
        <dbReference type="PROSITE" id="PS50071"/>
    </source>
</evidence>
<comment type="subcellular location">
    <subcellularLocation>
        <location evidence="1 2">Nucleus</location>
    </subcellularLocation>
</comment>
<dbReference type="Pfam" id="PF00046">
    <property type="entry name" value="Homeodomain"/>
    <property type="match status" value="1"/>
</dbReference>
<dbReference type="Gene3D" id="1.10.10.60">
    <property type="entry name" value="Homeodomain-like"/>
    <property type="match status" value="1"/>
</dbReference>
<keyword evidence="1 2" id="KW-0238">DNA-binding</keyword>
<evidence type="ECO:0000313" key="5">
    <source>
        <dbReference type="Proteomes" id="UP000784294"/>
    </source>
</evidence>
<organism evidence="4 5">
    <name type="scientific">Protopolystoma xenopodis</name>
    <dbReference type="NCBI Taxonomy" id="117903"/>
    <lineage>
        <taxon>Eukaryota</taxon>
        <taxon>Metazoa</taxon>
        <taxon>Spiralia</taxon>
        <taxon>Lophotrochozoa</taxon>
        <taxon>Platyhelminthes</taxon>
        <taxon>Monogenea</taxon>
        <taxon>Polyopisthocotylea</taxon>
        <taxon>Polystomatidea</taxon>
        <taxon>Polystomatidae</taxon>
        <taxon>Protopolystoma</taxon>
    </lineage>
</organism>
<comment type="caution">
    <text evidence="4">The sequence shown here is derived from an EMBL/GenBank/DDBJ whole genome shotgun (WGS) entry which is preliminary data.</text>
</comment>
<name>A0A448XKR9_9PLAT</name>